<name>A0ABD3CHA7_9LAMI</name>
<keyword evidence="2" id="KW-1185">Reference proteome</keyword>
<reference evidence="2" key="1">
    <citation type="journal article" date="2024" name="IScience">
        <title>Strigolactones Initiate the Formation of Haustorium-like Structures in Castilleja.</title>
        <authorList>
            <person name="Buerger M."/>
            <person name="Peterson D."/>
            <person name="Chory J."/>
        </authorList>
    </citation>
    <scope>NUCLEOTIDE SEQUENCE [LARGE SCALE GENOMIC DNA]</scope>
</reference>
<gene>
    <name evidence="1" type="ORF">CASFOL_028169</name>
</gene>
<proteinExistence type="predicted"/>
<dbReference type="Proteomes" id="UP001632038">
    <property type="component" value="Unassembled WGS sequence"/>
</dbReference>
<dbReference type="EMBL" id="JAVIJP010000037">
    <property type="protein sequence ID" value="KAL3628067.1"/>
    <property type="molecule type" value="Genomic_DNA"/>
</dbReference>
<dbReference type="AlphaFoldDB" id="A0ABD3CHA7"/>
<evidence type="ECO:0000313" key="1">
    <source>
        <dbReference type="EMBL" id="KAL3628067.1"/>
    </source>
</evidence>
<organism evidence="1 2">
    <name type="scientific">Castilleja foliolosa</name>
    <dbReference type="NCBI Taxonomy" id="1961234"/>
    <lineage>
        <taxon>Eukaryota</taxon>
        <taxon>Viridiplantae</taxon>
        <taxon>Streptophyta</taxon>
        <taxon>Embryophyta</taxon>
        <taxon>Tracheophyta</taxon>
        <taxon>Spermatophyta</taxon>
        <taxon>Magnoliopsida</taxon>
        <taxon>eudicotyledons</taxon>
        <taxon>Gunneridae</taxon>
        <taxon>Pentapetalae</taxon>
        <taxon>asterids</taxon>
        <taxon>lamiids</taxon>
        <taxon>Lamiales</taxon>
        <taxon>Orobanchaceae</taxon>
        <taxon>Pedicularideae</taxon>
        <taxon>Castillejinae</taxon>
        <taxon>Castilleja</taxon>
    </lineage>
</organism>
<sequence length="106" mass="11298">MEGEAVLKLESVRSGPYSGPVGSGGLESVDMGWTEVREGLGVSAVRVSDLGCVRDRSEPVHDTLDRRLDCPDVQRGSVDADGAPVKAWSWRLGAAVWTETRSSIGI</sequence>
<accession>A0ABD3CHA7</accession>
<protein>
    <submittedName>
        <fullName evidence="1">Uncharacterized protein</fullName>
    </submittedName>
</protein>
<evidence type="ECO:0000313" key="2">
    <source>
        <dbReference type="Proteomes" id="UP001632038"/>
    </source>
</evidence>
<comment type="caution">
    <text evidence="1">The sequence shown here is derived from an EMBL/GenBank/DDBJ whole genome shotgun (WGS) entry which is preliminary data.</text>
</comment>